<evidence type="ECO:0000256" key="4">
    <source>
        <dbReference type="ARBA" id="ARBA00012557"/>
    </source>
</evidence>
<evidence type="ECO:0000256" key="2">
    <source>
        <dbReference type="ARBA" id="ARBA00004922"/>
    </source>
</evidence>
<dbReference type="Proteomes" id="UP001187531">
    <property type="component" value="Unassembled WGS sequence"/>
</dbReference>
<dbReference type="PANTHER" id="PTHR23033:SF14">
    <property type="entry name" value="GLYCOPROTEIN-N-ACETYLGALACTOSAMINE 3-BETA-GALACTOSYLTRANSFERASE 1-RELATED"/>
    <property type="match status" value="1"/>
</dbReference>
<dbReference type="Gene3D" id="3.90.550.50">
    <property type="match status" value="1"/>
</dbReference>
<evidence type="ECO:0000256" key="6">
    <source>
        <dbReference type="ARBA" id="ARBA00022679"/>
    </source>
</evidence>
<evidence type="ECO:0000256" key="11">
    <source>
        <dbReference type="ARBA" id="ARBA00023136"/>
    </source>
</evidence>
<evidence type="ECO:0000313" key="14">
    <source>
        <dbReference type="Proteomes" id="UP001187531"/>
    </source>
</evidence>
<dbReference type="EC" id="2.4.1.122" evidence="4"/>
<dbReference type="GO" id="GO:0016020">
    <property type="term" value="C:membrane"/>
    <property type="evidence" value="ECO:0007669"/>
    <property type="project" value="UniProtKB-SubCell"/>
</dbReference>
<dbReference type="GO" id="GO:0016263">
    <property type="term" value="F:glycoprotein-N-acetylgalactosamine 3-beta-galactosyltransferase activity"/>
    <property type="evidence" value="ECO:0007669"/>
    <property type="project" value="UniProtKB-EC"/>
</dbReference>
<keyword evidence="5" id="KW-0328">Glycosyltransferase</keyword>
<dbReference type="EMBL" id="JAVRJZ010000005">
    <property type="protein sequence ID" value="KAK2722735.1"/>
    <property type="molecule type" value="Genomic_DNA"/>
</dbReference>
<accession>A0AA88I6G7</accession>
<protein>
    <recommendedName>
        <fullName evidence="4">N-acetylgalactosaminide beta-1,3-galactosyltransferase</fullName>
        <ecNumber evidence="4">2.4.1.122</ecNumber>
    </recommendedName>
</protein>
<comment type="similarity">
    <text evidence="3">Belongs to the glycosyltransferase 31 family. Beta3-Gal-T subfamily.</text>
</comment>
<keyword evidence="8" id="KW-0547">Nucleotide-binding</keyword>
<evidence type="ECO:0000256" key="3">
    <source>
        <dbReference type="ARBA" id="ARBA00006462"/>
    </source>
</evidence>
<feature type="domain" description="Fringe-like glycosyltransferase" evidence="12">
    <location>
        <begin position="61"/>
        <end position="241"/>
    </location>
</feature>
<keyword evidence="7" id="KW-0812">Transmembrane</keyword>
<evidence type="ECO:0000256" key="1">
    <source>
        <dbReference type="ARBA" id="ARBA00004606"/>
    </source>
</evidence>
<evidence type="ECO:0000256" key="5">
    <source>
        <dbReference type="ARBA" id="ARBA00022676"/>
    </source>
</evidence>
<evidence type="ECO:0000259" key="12">
    <source>
        <dbReference type="Pfam" id="PF02434"/>
    </source>
</evidence>
<keyword evidence="11" id="KW-0472">Membrane</keyword>
<evidence type="ECO:0000256" key="9">
    <source>
        <dbReference type="ARBA" id="ARBA00022968"/>
    </source>
</evidence>
<keyword evidence="10" id="KW-1133">Transmembrane helix</keyword>
<name>A0AA88I6G7_ARTSF</name>
<evidence type="ECO:0000256" key="7">
    <source>
        <dbReference type="ARBA" id="ARBA00022692"/>
    </source>
</evidence>
<sequence length="361" mass="42641">MWSTLLIPCILVGSISVFKFIRLYETSEKHQQTLISLAYSRFDDFSEYGADEMKKKVRLLCWVMTSPKNHNLKAIHVKNTWGKRCNILVFMTTKPDPNLPYIILPVKDGRGQLWKTSQEALKYIYNHYLDSFDWILKADDDTLFFPENARYLLSRYDPKEPLWMGCKMKMLHTPVFLSGGAGYIFSKQAVKIFVEEAIKDNTYCYPEINDWADDLQIGKCFEKLQVKLIDTRDENALHRFLPLSPFFHLKPLENEEDRKSWWWSAAYYKDETYFGGDCCSNTTISFHYVSPEDQYLFYNVFYNIRPYGKQSLDNSESPPKPPPDETLTELQFLNKEARRSRLQSDINFIRNIFKKHKYDGQ</sequence>
<evidence type="ECO:0000256" key="10">
    <source>
        <dbReference type="ARBA" id="ARBA00022989"/>
    </source>
</evidence>
<evidence type="ECO:0000313" key="13">
    <source>
        <dbReference type="EMBL" id="KAK2722735.1"/>
    </source>
</evidence>
<comment type="subcellular location">
    <subcellularLocation>
        <location evidence="1">Membrane</location>
        <topology evidence="1">Single-pass type II membrane protein</topology>
    </subcellularLocation>
</comment>
<keyword evidence="9" id="KW-0735">Signal-anchor</keyword>
<keyword evidence="6" id="KW-0808">Transferase</keyword>
<dbReference type="AlphaFoldDB" id="A0AA88I6G7"/>
<evidence type="ECO:0000256" key="8">
    <source>
        <dbReference type="ARBA" id="ARBA00022741"/>
    </source>
</evidence>
<dbReference type="PANTHER" id="PTHR23033">
    <property type="entry name" value="BETA1,3-GALACTOSYLTRANSFERASE"/>
    <property type="match status" value="1"/>
</dbReference>
<dbReference type="Pfam" id="PF02434">
    <property type="entry name" value="Fringe"/>
    <property type="match status" value="1"/>
</dbReference>
<organism evidence="13 14">
    <name type="scientific">Artemia franciscana</name>
    <name type="common">Brine shrimp</name>
    <name type="synonym">Artemia sanfranciscana</name>
    <dbReference type="NCBI Taxonomy" id="6661"/>
    <lineage>
        <taxon>Eukaryota</taxon>
        <taxon>Metazoa</taxon>
        <taxon>Ecdysozoa</taxon>
        <taxon>Arthropoda</taxon>
        <taxon>Crustacea</taxon>
        <taxon>Branchiopoda</taxon>
        <taxon>Anostraca</taxon>
        <taxon>Artemiidae</taxon>
        <taxon>Artemia</taxon>
    </lineage>
</organism>
<dbReference type="GO" id="GO:0000166">
    <property type="term" value="F:nucleotide binding"/>
    <property type="evidence" value="ECO:0007669"/>
    <property type="project" value="UniProtKB-KW"/>
</dbReference>
<comment type="caution">
    <text evidence="13">The sequence shown here is derived from an EMBL/GenBank/DDBJ whole genome shotgun (WGS) entry which is preliminary data.</text>
</comment>
<keyword evidence="14" id="KW-1185">Reference proteome</keyword>
<reference evidence="13" key="1">
    <citation type="submission" date="2023-07" db="EMBL/GenBank/DDBJ databases">
        <title>Chromosome-level genome assembly of Artemia franciscana.</title>
        <authorList>
            <person name="Jo E."/>
        </authorList>
    </citation>
    <scope>NUCLEOTIDE SEQUENCE</scope>
    <source>
        <tissue evidence="13">Whole body</tissue>
    </source>
</reference>
<dbReference type="InterPro" id="IPR026050">
    <property type="entry name" value="C1GALT1/C1GALT1_chp1"/>
</dbReference>
<gene>
    <name evidence="13" type="ORF">QYM36_003053</name>
</gene>
<proteinExistence type="inferred from homology"/>
<comment type="pathway">
    <text evidence="2">Protein modification; protein glycosylation.</text>
</comment>
<dbReference type="InterPro" id="IPR003378">
    <property type="entry name" value="Fringe-like_glycosylTrfase"/>
</dbReference>